<dbReference type="GO" id="GO:0016491">
    <property type="term" value="F:oxidoreductase activity"/>
    <property type="evidence" value="ECO:0007669"/>
    <property type="project" value="InterPro"/>
</dbReference>
<protein>
    <submittedName>
        <fullName evidence="2">L-fucose dehydrogenase</fullName>
    </submittedName>
</protein>
<dbReference type="InterPro" id="IPR036812">
    <property type="entry name" value="NAD(P)_OxRdtase_dom_sf"/>
</dbReference>
<organism evidence="2 3">
    <name type="scientific">Salinimicrobium marinum</name>
    <dbReference type="NCBI Taxonomy" id="680283"/>
    <lineage>
        <taxon>Bacteria</taxon>
        <taxon>Pseudomonadati</taxon>
        <taxon>Bacteroidota</taxon>
        <taxon>Flavobacteriia</taxon>
        <taxon>Flavobacteriales</taxon>
        <taxon>Flavobacteriaceae</taxon>
        <taxon>Salinimicrobium</taxon>
    </lineage>
</organism>
<dbReference type="Proteomes" id="UP000610456">
    <property type="component" value="Unassembled WGS sequence"/>
</dbReference>
<sequence>MQGIFFRKSDYRLNKNIMVSRRDFIFKSMLTSAATFAPAAMFSAMSSENILGSTPFAAPKNKTSGERYTPGKKYGLGGVAAGSAFHVNSDEQIRQMLEAAWDSGVRYFDTSPWYGLGLSERRMGQFLYNKNREEYVLSTKIGRILEPDSDFEMPDGIWKGKLNFNYKYDYTAEGVRKSVEDSLHRMGLPYLDIVFIHDLSPDNEDMGENWTTYFEEARKGAMPELTKMREEGLIKAWGFGVNRIEPILRTMEVADPDIFLSATRYSLIEHEEALNKLFPACEKNDVSLVMGAPLNSGFLAGHDRYNYSNDIPQAFMEKRDKLCEIAKSHQVELRSAALQFCAAPAVAASVIPGASTAEQAAANVASMSENIPADFWKELKAEGLIASNAPVPEEKK</sequence>
<dbReference type="InterPro" id="IPR023210">
    <property type="entry name" value="NADP_OxRdtase_dom"/>
</dbReference>
<gene>
    <name evidence="2" type="ORF">GCM10007103_17400</name>
</gene>
<evidence type="ECO:0000313" key="2">
    <source>
        <dbReference type="EMBL" id="GHA36391.1"/>
    </source>
</evidence>
<dbReference type="AlphaFoldDB" id="A0A918VYB3"/>
<dbReference type="GO" id="GO:0005829">
    <property type="term" value="C:cytosol"/>
    <property type="evidence" value="ECO:0007669"/>
    <property type="project" value="TreeGrafter"/>
</dbReference>
<feature type="domain" description="NADP-dependent oxidoreductase" evidence="1">
    <location>
        <begin position="75"/>
        <end position="380"/>
    </location>
</feature>
<dbReference type="CDD" id="cd19152">
    <property type="entry name" value="AKR_AKR15A"/>
    <property type="match status" value="1"/>
</dbReference>
<dbReference type="PANTHER" id="PTHR42686">
    <property type="entry name" value="GH17980P-RELATED"/>
    <property type="match status" value="1"/>
</dbReference>
<reference evidence="2" key="1">
    <citation type="journal article" date="2014" name="Int. J. Syst. Evol. Microbiol.">
        <title>Complete genome sequence of Corynebacterium casei LMG S-19264T (=DSM 44701T), isolated from a smear-ripened cheese.</title>
        <authorList>
            <consortium name="US DOE Joint Genome Institute (JGI-PGF)"/>
            <person name="Walter F."/>
            <person name="Albersmeier A."/>
            <person name="Kalinowski J."/>
            <person name="Ruckert C."/>
        </authorList>
    </citation>
    <scope>NUCLEOTIDE SEQUENCE</scope>
    <source>
        <strain evidence="2">KCTC 12719</strain>
    </source>
</reference>
<evidence type="ECO:0000259" key="1">
    <source>
        <dbReference type="Pfam" id="PF00248"/>
    </source>
</evidence>
<dbReference type="SUPFAM" id="SSF51430">
    <property type="entry name" value="NAD(P)-linked oxidoreductase"/>
    <property type="match status" value="1"/>
</dbReference>
<dbReference type="Gene3D" id="3.20.20.100">
    <property type="entry name" value="NADP-dependent oxidoreductase domain"/>
    <property type="match status" value="1"/>
</dbReference>
<accession>A0A918VYB3</accession>
<dbReference type="EMBL" id="BMXB01000005">
    <property type="protein sequence ID" value="GHA36391.1"/>
    <property type="molecule type" value="Genomic_DNA"/>
</dbReference>
<proteinExistence type="predicted"/>
<reference evidence="2" key="2">
    <citation type="submission" date="2020-09" db="EMBL/GenBank/DDBJ databases">
        <authorList>
            <person name="Sun Q."/>
            <person name="Kim S."/>
        </authorList>
    </citation>
    <scope>NUCLEOTIDE SEQUENCE</scope>
    <source>
        <strain evidence="2">KCTC 12719</strain>
    </source>
</reference>
<evidence type="ECO:0000313" key="3">
    <source>
        <dbReference type="Proteomes" id="UP000610456"/>
    </source>
</evidence>
<name>A0A918VYB3_9FLAO</name>
<keyword evidence="3" id="KW-1185">Reference proteome</keyword>
<dbReference type="PANTHER" id="PTHR42686:SF1">
    <property type="entry name" value="GH17980P-RELATED"/>
    <property type="match status" value="1"/>
</dbReference>
<dbReference type="Pfam" id="PF00248">
    <property type="entry name" value="Aldo_ket_red"/>
    <property type="match status" value="1"/>
</dbReference>
<comment type="caution">
    <text evidence="2">The sequence shown here is derived from an EMBL/GenBank/DDBJ whole genome shotgun (WGS) entry which is preliminary data.</text>
</comment>
<dbReference type="InterPro" id="IPR020471">
    <property type="entry name" value="AKR"/>
</dbReference>